<evidence type="ECO:0000256" key="1">
    <source>
        <dbReference type="ARBA" id="ARBA00004613"/>
    </source>
</evidence>
<feature type="domain" description="Fibronectin type-II" evidence="7">
    <location>
        <begin position="17"/>
        <end position="66"/>
    </location>
</feature>
<evidence type="ECO:0000256" key="3">
    <source>
        <dbReference type="ARBA" id="ARBA00022525"/>
    </source>
</evidence>
<feature type="disulfide bond" evidence="6">
    <location>
        <begin position="101"/>
        <end position="128"/>
    </location>
</feature>
<evidence type="ECO:0000256" key="4">
    <source>
        <dbReference type="ARBA" id="ARBA00022737"/>
    </source>
</evidence>
<keyword evidence="4" id="KW-0677">Repeat</keyword>
<dbReference type="Gene3D" id="2.10.10.10">
    <property type="entry name" value="Fibronectin, type II, collagen-binding"/>
    <property type="match status" value="5"/>
</dbReference>
<evidence type="ECO:0000259" key="7">
    <source>
        <dbReference type="PROSITE" id="PS51092"/>
    </source>
</evidence>
<accession>A0A7R8CVU9</accession>
<evidence type="ECO:0000313" key="9">
    <source>
        <dbReference type="Proteomes" id="UP000675881"/>
    </source>
</evidence>
<dbReference type="Proteomes" id="UP000675881">
    <property type="component" value="Chromosome 4"/>
</dbReference>
<organism evidence="8 9">
    <name type="scientific">Lepeophtheirus salmonis</name>
    <name type="common">Salmon louse</name>
    <name type="synonym">Caligus salmonis</name>
    <dbReference type="NCBI Taxonomy" id="72036"/>
    <lineage>
        <taxon>Eukaryota</taxon>
        <taxon>Metazoa</taxon>
        <taxon>Ecdysozoa</taxon>
        <taxon>Arthropoda</taxon>
        <taxon>Crustacea</taxon>
        <taxon>Multicrustacea</taxon>
        <taxon>Hexanauplia</taxon>
        <taxon>Copepoda</taxon>
        <taxon>Siphonostomatoida</taxon>
        <taxon>Caligidae</taxon>
        <taxon>Lepeophtheirus</taxon>
    </lineage>
</organism>
<dbReference type="InterPro" id="IPR036943">
    <property type="entry name" value="FN_type2_sf"/>
</dbReference>
<comment type="similarity">
    <text evidence="2">Belongs to the seminal plasma protein family.</text>
</comment>
<feature type="disulfide bond" evidence="6">
    <location>
        <begin position="244"/>
        <end position="271"/>
    </location>
</feature>
<keyword evidence="9" id="KW-1185">Reference proteome</keyword>
<keyword evidence="5 6" id="KW-1015">Disulfide bond</keyword>
<dbReference type="OrthoDB" id="9025356at2759"/>
<keyword evidence="3" id="KW-0964">Secreted</keyword>
<proteinExistence type="inferred from homology"/>
<dbReference type="GO" id="GO:0004222">
    <property type="term" value="F:metalloendopeptidase activity"/>
    <property type="evidence" value="ECO:0007669"/>
    <property type="project" value="UniProtKB-EC"/>
</dbReference>
<evidence type="ECO:0000256" key="2">
    <source>
        <dbReference type="ARBA" id="ARBA00010011"/>
    </source>
</evidence>
<dbReference type="SUPFAM" id="SSF57440">
    <property type="entry name" value="Kringle-like"/>
    <property type="match status" value="5"/>
</dbReference>
<dbReference type="PROSITE" id="PS51092">
    <property type="entry name" value="FN2_2"/>
    <property type="match status" value="5"/>
</dbReference>
<feature type="domain" description="Fibronectin type-II" evidence="7">
    <location>
        <begin position="146"/>
        <end position="194"/>
    </location>
</feature>
<gene>
    <name evidence="8" type="ORF">LSAA_9283</name>
</gene>
<dbReference type="EC" id="3.4.24.24" evidence="8"/>
<dbReference type="GO" id="GO:0009986">
    <property type="term" value="C:cell surface"/>
    <property type="evidence" value="ECO:0007669"/>
    <property type="project" value="TreeGrafter"/>
</dbReference>
<feature type="disulfide bond" evidence="6">
    <location>
        <begin position="165"/>
        <end position="192"/>
    </location>
</feature>
<reference evidence="8" key="1">
    <citation type="submission" date="2021-02" db="EMBL/GenBank/DDBJ databases">
        <authorList>
            <person name="Bekaert M."/>
        </authorList>
    </citation>
    <scope>NUCLEOTIDE SEQUENCE</scope>
    <source>
        <strain evidence="8">IoA-00</strain>
    </source>
</reference>
<dbReference type="EMBL" id="HG994583">
    <property type="protein sequence ID" value="CAF2915828.1"/>
    <property type="molecule type" value="Genomic_DNA"/>
</dbReference>
<keyword evidence="8" id="KW-0378">Hydrolase</keyword>
<dbReference type="GO" id="GO:0005576">
    <property type="term" value="C:extracellular region"/>
    <property type="evidence" value="ECO:0007669"/>
    <property type="project" value="UniProtKB-SubCell"/>
</dbReference>
<comment type="caution">
    <text evidence="6">Lacks conserved residue(s) required for the propagation of feature annotation.</text>
</comment>
<dbReference type="PANTHER" id="PTHR22918">
    <property type="entry name" value="SEMINAL PLASMA PROTEIN"/>
    <property type="match status" value="1"/>
</dbReference>
<evidence type="ECO:0000256" key="5">
    <source>
        <dbReference type="ARBA" id="ARBA00023157"/>
    </source>
</evidence>
<feature type="domain" description="Fibronectin type-II" evidence="7">
    <location>
        <begin position="82"/>
        <end position="130"/>
    </location>
</feature>
<sequence>MNSKLAVLSAGQSCPTTDGRNCLFPFKYIGIEYDGCTTVDYGTTAWCATSVDSITGATIEYGDCTSSCKMASTASTNGCKSTSGVACKFPFGYNGEMFTQCTNADFGDTFWCAVSVNGNGDVQGYGTCSADCPRYSTISADKCATISGVSCTFPFKYNGKTYDACTTADNSGSPWCATSVNAQGESQGYGNCNTNCQDNYVIEYGDCSSSCPVAATASNSGCLSTQGLPCIFPFKYKGVTYNQCSVKDFGGIFWCATSVDAAGNNLSYGTCSSSCPMETTIPSNKCGTTDNHACIFPFTYSGITYTTCTTRDNSGTPWCATKVDVNAYYVDYGTCNSICNVVN</sequence>
<dbReference type="GO" id="GO:0008201">
    <property type="term" value="F:heparin binding"/>
    <property type="evidence" value="ECO:0007669"/>
    <property type="project" value="TreeGrafter"/>
</dbReference>
<comment type="subcellular location">
    <subcellularLocation>
        <location evidence="1">Secreted</location>
    </subcellularLocation>
</comment>
<name>A0A7R8CVU9_LEPSM</name>
<feature type="domain" description="Fibronectin type-II" evidence="7">
    <location>
        <begin position="225"/>
        <end position="273"/>
    </location>
</feature>
<dbReference type="InterPro" id="IPR013806">
    <property type="entry name" value="Kringle-like"/>
</dbReference>
<evidence type="ECO:0000313" key="8">
    <source>
        <dbReference type="EMBL" id="CAF2915828.1"/>
    </source>
</evidence>
<dbReference type="Pfam" id="PF00040">
    <property type="entry name" value="fn2"/>
    <property type="match status" value="5"/>
</dbReference>
<dbReference type="InterPro" id="IPR051666">
    <property type="entry name" value="SP_Capacitation_Regulator"/>
</dbReference>
<dbReference type="PANTHER" id="PTHR22918:SF1">
    <property type="entry name" value="FIBRONECTIN TYPE-II DOMAIN-CONTAINING PROTEIN"/>
    <property type="match status" value="1"/>
</dbReference>
<dbReference type="SMART" id="SM00059">
    <property type="entry name" value="FN2"/>
    <property type="match status" value="5"/>
</dbReference>
<dbReference type="AlphaFoldDB" id="A0A7R8CVU9"/>
<evidence type="ECO:0000256" key="6">
    <source>
        <dbReference type="PROSITE-ProRule" id="PRU00479"/>
    </source>
</evidence>
<protein>
    <submittedName>
        <fullName evidence="8">MMP2</fullName>
        <ecNumber evidence="8">3.4.24.24</ecNumber>
    </submittedName>
</protein>
<dbReference type="InterPro" id="IPR000562">
    <property type="entry name" value="FN_type2_dom"/>
</dbReference>
<feature type="disulfide bond" evidence="6">
    <location>
        <begin position="308"/>
        <end position="335"/>
    </location>
</feature>
<feature type="domain" description="Fibronectin type-II" evidence="7">
    <location>
        <begin position="289"/>
        <end position="337"/>
    </location>
</feature>